<proteinExistence type="predicted"/>
<dbReference type="Proteomes" id="UP000714275">
    <property type="component" value="Unassembled WGS sequence"/>
</dbReference>
<comment type="caution">
    <text evidence="2">The sequence shown here is derived from an EMBL/GenBank/DDBJ whole genome shotgun (WGS) entry which is preliminary data.</text>
</comment>
<evidence type="ECO:0000313" key="2">
    <source>
        <dbReference type="EMBL" id="KAG1767292.1"/>
    </source>
</evidence>
<dbReference type="OrthoDB" id="3208495at2759"/>
<dbReference type="AlphaFoldDB" id="A0A9P7CX32"/>
<feature type="region of interest" description="Disordered" evidence="1">
    <location>
        <begin position="72"/>
        <end position="92"/>
    </location>
</feature>
<dbReference type="EMBL" id="JABBWD010000088">
    <property type="protein sequence ID" value="KAG1767292.1"/>
    <property type="molecule type" value="Genomic_DNA"/>
</dbReference>
<name>A0A9P7CX32_9AGAM</name>
<reference evidence="2" key="1">
    <citation type="journal article" date="2020" name="New Phytol.">
        <title>Comparative genomics reveals dynamic genome evolution in host specialist ectomycorrhizal fungi.</title>
        <authorList>
            <person name="Lofgren L.A."/>
            <person name="Nguyen N.H."/>
            <person name="Vilgalys R."/>
            <person name="Ruytinx J."/>
            <person name="Liao H.L."/>
            <person name="Branco S."/>
            <person name="Kuo A."/>
            <person name="LaButti K."/>
            <person name="Lipzen A."/>
            <person name="Andreopoulos W."/>
            <person name="Pangilinan J."/>
            <person name="Riley R."/>
            <person name="Hundley H."/>
            <person name="Na H."/>
            <person name="Barry K."/>
            <person name="Grigoriev I.V."/>
            <person name="Stajich J.E."/>
            <person name="Kennedy P.G."/>
        </authorList>
    </citation>
    <scope>NUCLEOTIDE SEQUENCE</scope>
    <source>
        <strain evidence="2">DOB743</strain>
    </source>
</reference>
<feature type="compositionally biased region" description="Polar residues" evidence="1">
    <location>
        <begin position="78"/>
        <end position="88"/>
    </location>
</feature>
<accession>A0A9P7CX32</accession>
<organism evidence="2 3">
    <name type="scientific">Suillus placidus</name>
    <dbReference type="NCBI Taxonomy" id="48579"/>
    <lineage>
        <taxon>Eukaryota</taxon>
        <taxon>Fungi</taxon>
        <taxon>Dikarya</taxon>
        <taxon>Basidiomycota</taxon>
        <taxon>Agaricomycotina</taxon>
        <taxon>Agaricomycetes</taxon>
        <taxon>Agaricomycetidae</taxon>
        <taxon>Boletales</taxon>
        <taxon>Suillineae</taxon>
        <taxon>Suillaceae</taxon>
        <taxon>Suillus</taxon>
    </lineage>
</organism>
<evidence type="ECO:0000313" key="3">
    <source>
        <dbReference type="Proteomes" id="UP000714275"/>
    </source>
</evidence>
<protein>
    <submittedName>
        <fullName evidence="2">Uncharacterized protein</fullName>
    </submittedName>
</protein>
<sequence length="183" mass="20139">MPAEQMVNAASHGVICASASNSVFQDKDVLDIAVDDIAEQDNDIPDPLGQHPSGSRHTVGLVLRDFTDLLPADEDINPSDTDPSSVNRSPDPPLRRIQRVILMLHRSLQTVFNVFGLCRQYPRQPSFGPDRLISSSLLSNSCPMTADAHDVQTQTLGLSLKPPYPFPNMTTYRLMAWMNSGSH</sequence>
<keyword evidence="3" id="KW-1185">Reference proteome</keyword>
<evidence type="ECO:0000256" key="1">
    <source>
        <dbReference type="SAM" id="MobiDB-lite"/>
    </source>
</evidence>
<gene>
    <name evidence="2" type="ORF">EV702DRAFT_1203770</name>
</gene>